<evidence type="ECO:0000313" key="1">
    <source>
        <dbReference type="EMBL" id="KAF9739302.1"/>
    </source>
</evidence>
<gene>
    <name evidence="1" type="ORF">PMIN01_01936</name>
</gene>
<proteinExistence type="predicted"/>
<dbReference type="EMBL" id="WJXW01000002">
    <property type="protein sequence ID" value="KAF9739302.1"/>
    <property type="molecule type" value="Genomic_DNA"/>
</dbReference>
<name>A0A9P6GP68_9PLEO</name>
<evidence type="ECO:0000313" key="2">
    <source>
        <dbReference type="Proteomes" id="UP000756921"/>
    </source>
</evidence>
<reference evidence="1" key="1">
    <citation type="journal article" date="2020" name="Mol. Plant Microbe Interact.">
        <title>Genome Sequence of the Biocontrol Agent Coniothyrium minitans strain Conio (IMI 134523).</title>
        <authorList>
            <person name="Patel D."/>
            <person name="Shittu T.A."/>
            <person name="Baroncelli R."/>
            <person name="Muthumeenakshi S."/>
            <person name="Osborne T.H."/>
            <person name="Janganan T.K."/>
            <person name="Sreenivasaprasad S."/>
        </authorList>
    </citation>
    <scope>NUCLEOTIDE SEQUENCE</scope>
    <source>
        <strain evidence="1">Conio</strain>
    </source>
</reference>
<keyword evidence="2" id="KW-1185">Reference proteome</keyword>
<sequence>MGDHPLHVAAPGHGDFESFLKASRGLNAREGSAAAPTFVTGCWESGCNGDPKNQLELAWYNLFDAAIVDGGKLI</sequence>
<comment type="caution">
    <text evidence="1">The sequence shown here is derived from an EMBL/GenBank/DDBJ whole genome shotgun (WGS) entry which is preliminary data.</text>
</comment>
<organism evidence="1 2">
    <name type="scientific">Paraphaeosphaeria minitans</name>
    <dbReference type="NCBI Taxonomy" id="565426"/>
    <lineage>
        <taxon>Eukaryota</taxon>
        <taxon>Fungi</taxon>
        <taxon>Dikarya</taxon>
        <taxon>Ascomycota</taxon>
        <taxon>Pezizomycotina</taxon>
        <taxon>Dothideomycetes</taxon>
        <taxon>Pleosporomycetidae</taxon>
        <taxon>Pleosporales</taxon>
        <taxon>Massarineae</taxon>
        <taxon>Didymosphaeriaceae</taxon>
        <taxon>Paraphaeosphaeria</taxon>
    </lineage>
</organism>
<dbReference type="Proteomes" id="UP000756921">
    <property type="component" value="Unassembled WGS sequence"/>
</dbReference>
<dbReference type="AlphaFoldDB" id="A0A9P6GP68"/>
<accession>A0A9P6GP68</accession>
<protein>
    <submittedName>
        <fullName evidence="1">Uncharacterized protein</fullName>
    </submittedName>
</protein>